<dbReference type="GO" id="GO:0006260">
    <property type="term" value="P:DNA replication"/>
    <property type="evidence" value="ECO:0007669"/>
    <property type="project" value="UniProtKB-KW"/>
</dbReference>
<evidence type="ECO:0000313" key="10">
    <source>
        <dbReference type="EMBL" id="MRG90596.1"/>
    </source>
</evidence>
<dbReference type="Gene3D" id="3.20.20.140">
    <property type="entry name" value="Metal-dependent hydrolases"/>
    <property type="match status" value="1"/>
</dbReference>
<proteinExistence type="predicted"/>
<protein>
    <recommendedName>
        <fullName evidence="3">DNA polymerase III subunit alpha</fullName>
        <ecNumber evidence="2">2.7.7.7</ecNumber>
    </recommendedName>
</protein>
<dbReference type="GO" id="GO:0005737">
    <property type="term" value="C:cytoplasm"/>
    <property type="evidence" value="ECO:0007669"/>
    <property type="project" value="UniProtKB-SubCell"/>
</dbReference>
<evidence type="ECO:0000256" key="4">
    <source>
        <dbReference type="ARBA" id="ARBA00022679"/>
    </source>
</evidence>
<dbReference type="GO" id="GO:0008408">
    <property type="term" value="F:3'-5' exonuclease activity"/>
    <property type="evidence" value="ECO:0007669"/>
    <property type="project" value="InterPro"/>
</dbReference>
<sequence length="1207" mass="133075">MSAEFVHLHVHSQYSLLDGALKIKDLVTKTKALGMRSVALTDHGNMFGAIQLYKTCKDAGVSAILGCEVNVARPRSAERAAPSGKHEDAPVDHLVLLASNLEGYKSLVRIVSEGHVTPASGAAPSVTLDFITQHSKGLIGLTGCMGGVLAQRVLEEGEDEGRAAMDRLVEAFEPGNLYVELQDHGLVEQPVLNGILTRLAKDRGLPIVATNDAHFGSRDDGEGHLYLSCIAANRSYADAFAAHHQSFEMFLKSPDEMAHVFRDHPEAIKSTLEIAERCAGLKLKLGQPMLPTFALPEGFDTNSYFRHVSHEGLTKRFEEFRRGGKSVDQEAYRKRLDMELDVIIGMKFPGYFLIVWDFIRQAKEMGIPVGPGRGSGAGSLVAYALRITDLDPIPYNLLFERFLNPERVSMPDFDVDFCMDRRDEVIRYVAEKYGKTSVGQIATFHELKAKSVIKDVARAMGFPPAEAQKIANLIPQKGPGQTYTIPESIEIEPKLKAHMESDPSVRELLTQAQKLEGLTRHAGMHAAGIVISEGPLWDHVPCFRNNEALVTQYYKDDVEQAGLVKFDFLGLKTLTVIDIAVRLIRARPDQKGNKDPFDINAISLEDEETFHLLQSGETTGVFQLESSGMQQLFKDLRPTNFEDIVAAVALYRPGPLGTGMVKDFVDCKHGRKPITKMHDLVDGLLEPTYGVIVYQEQVMQIAQQLAGYTLGGADLLRRAMGKKKPEEMAKQKSIFVEGSLKNGVSEKDADTIFGLLEFFAGYGFNKSHSAAYALITYQTAYLKRHYPVEFLCALMTADRDKIEKVVRIIAEGRAWGVDILPPDINESNIDFSVVYSEPGKATKKTGRKAPSKIKDADPHDPKIRFGLGAIRGVGESALEAVLEARTSGGPFSDLFDFAQRVDARRVNKGVLEALTQSGAFDATLLPRGITRARAFAALDQALERARSASKDRERGQGSLFSLFAKAAPADEPKLDEYPQCEPWDLREMLVREKQSLGFYVSGHPLERYGTELGRFDVTPASALPQKDAWSKVRVAGMVEGYRERIFKGGGGKIAFFHLEDTSGRVEVKVRDKQIETYGTLLQGTEPVLVSGKVSFPQVEEGAEEEQAAPREPTLMLDAVELLADAIRAETKSVRIRVQARKATRDHIGKLRDVLSSSRGVCPVQLLIQLDDGAEAVLALGRDLTVTPSDEMLARLEKLFGEKVAELR</sequence>
<comment type="catalytic activity">
    <reaction evidence="8">
        <text>DNA(n) + a 2'-deoxyribonucleoside 5'-triphosphate = DNA(n+1) + diphosphate</text>
        <dbReference type="Rhea" id="RHEA:22508"/>
        <dbReference type="Rhea" id="RHEA-COMP:17339"/>
        <dbReference type="Rhea" id="RHEA-COMP:17340"/>
        <dbReference type="ChEBI" id="CHEBI:33019"/>
        <dbReference type="ChEBI" id="CHEBI:61560"/>
        <dbReference type="ChEBI" id="CHEBI:173112"/>
        <dbReference type="EC" id="2.7.7.7"/>
    </reaction>
</comment>
<evidence type="ECO:0000259" key="9">
    <source>
        <dbReference type="SMART" id="SM00481"/>
    </source>
</evidence>
<keyword evidence="4 10" id="KW-0808">Transferase</keyword>
<keyword evidence="7" id="KW-0239">DNA-directed DNA polymerase</keyword>
<keyword evidence="6" id="KW-0235">DNA replication</keyword>
<comment type="subcellular location">
    <subcellularLocation>
        <location evidence="1">Cytoplasm</location>
    </subcellularLocation>
</comment>
<evidence type="ECO:0000256" key="3">
    <source>
        <dbReference type="ARBA" id="ARBA00019114"/>
    </source>
</evidence>
<dbReference type="EMBL" id="WJIE01000001">
    <property type="protein sequence ID" value="MRG90596.1"/>
    <property type="molecule type" value="Genomic_DNA"/>
</dbReference>
<dbReference type="Pfam" id="PF14579">
    <property type="entry name" value="HHH_6"/>
    <property type="match status" value="1"/>
</dbReference>
<dbReference type="InterPro" id="IPR003141">
    <property type="entry name" value="Pol/His_phosphatase_N"/>
</dbReference>
<dbReference type="AlphaFoldDB" id="A0A6N7PIF1"/>
<feature type="domain" description="Polymerase/histidinol phosphatase N-terminal" evidence="9">
    <location>
        <begin position="6"/>
        <end position="73"/>
    </location>
</feature>
<evidence type="ECO:0000256" key="1">
    <source>
        <dbReference type="ARBA" id="ARBA00004496"/>
    </source>
</evidence>
<dbReference type="InterPro" id="IPR004805">
    <property type="entry name" value="DnaE2/DnaE/PolC"/>
</dbReference>
<dbReference type="Proteomes" id="UP000440224">
    <property type="component" value="Unassembled WGS sequence"/>
</dbReference>
<dbReference type="PANTHER" id="PTHR32294:SF0">
    <property type="entry name" value="DNA POLYMERASE III SUBUNIT ALPHA"/>
    <property type="match status" value="1"/>
</dbReference>
<dbReference type="Pfam" id="PF20914">
    <property type="entry name" value="DNA_pol_IIIA_C"/>
    <property type="match status" value="1"/>
</dbReference>
<keyword evidence="11" id="KW-1185">Reference proteome</keyword>
<dbReference type="SUPFAM" id="SSF89550">
    <property type="entry name" value="PHP domain-like"/>
    <property type="match status" value="1"/>
</dbReference>
<dbReference type="Pfam" id="PF01336">
    <property type="entry name" value="tRNA_anti-codon"/>
    <property type="match status" value="1"/>
</dbReference>
<accession>A0A6N7PIF1</accession>
<dbReference type="RefSeq" id="WP_338046155.1">
    <property type="nucleotide sequence ID" value="NZ_WJIE01000001.1"/>
</dbReference>
<gene>
    <name evidence="10" type="primary">dnaE</name>
    <name evidence="10" type="ORF">GF068_01450</name>
</gene>
<dbReference type="PANTHER" id="PTHR32294">
    <property type="entry name" value="DNA POLYMERASE III SUBUNIT ALPHA"/>
    <property type="match status" value="1"/>
</dbReference>
<dbReference type="EC" id="2.7.7.7" evidence="2"/>
<dbReference type="NCBIfam" id="TIGR00594">
    <property type="entry name" value="polc"/>
    <property type="match status" value="1"/>
</dbReference>
<dbReference type="Gene3D" id="1.10.150.870">
    <property type="match status" value="1"/>
</dbReference>
<keyword evidence="5 10" id="KW-0548">Nucleotidyltransferase</keyword>
<reference evidence="10 11" key="1">
    <citation type="submission" date="2019-10" db="EMBL/GenBank/DDBJ databases">
        <title>A soil myxobacterium in the family Polyangiaceae.</title>
        <authorList>
            <person name="Li Y."/>
            <person name="Wang J."/>
        </authorList>
    </citation>
    <scope>NUCLEOTIDE SEQUENCE [LARGE SCALE GENOMIC DNA]</scope>
    <source>
        <strain evidence="10 11">DSM 14734</strain>
    </source>
</reference>
<dbReference type="InterPro" id="IPR016195">
    <property type="entry name" value="Pol/histidinol_Pase-like"/>
</dbReference>
<comment type="caution">
    <text evidence="10">The sequence shown here is derived from an EMBL/GenBank/DDBJ whole genome shotgun (WGS) entry which is preliminary data.</text>
</comment>
<dbReference type="InterPro" id="IPR004365">
    <property type="entry name" value="NA-bd_OB_tRNA"/>
</dbReference>
<dbReference type="InterPro" id="IPR040982">
    <property type="entry name" value="DNA_pol3_finger"/>
</dbReference>
<dbReference type="InterPro" id="IPR041931">
    <property type="entry name" value="DNA_pol3_alpha_thumb_dom"/>
</dbReference>
<dbReference type="Gene3D" id="2.40.50.140">
    <property type="entry name" value="Nucleic acid-binding proteins"/>
    <property type="match status" value="1"/>
</dbReference>
<dbReference type="SMART" id="SM00481">
    <property type="entry name" value="POLIIIAc"/>
    <property type="match status" value="1"/>
</dbReference>
<dbReference type="GO" id="GO:0003887">
    <property type="term" value="F:DNA-directed DNA polymerase activity"/>
    <property type="evidence" value="ECO:0007669"/>
    <property type="project" value="UniProtKB-KW"/>
</dbReference>
<dbReference type="InterPro" id="IPR012340">
    <property type="entry name" value="NA-bd_OB-fold"/>
</dbReference>
<evidence type="ECO:0000256" key="5">
    <source>
        <dbReference type="ARBA" id="ARBA00022695"/>
    </source>
</evidence>
<dbReference type="InterPro" id="IPR011708">
    <property type="entry name" value="DNA_pol3_alpha_NTPase_dom"/>
</dbReference>
<evidence type="ECO:0000256" key="7">
    <source>
        <dbReference type="ARBA" id="ARBA00022932"/>
    </source>
</evidence>
<dbReference type="InterPro" id="IPR029460">
    <property type="entry name" value="DNAPol_HHH"/>
</dbReference>
<dbReference type="Gene3D" id="1.10.10.1600">
    <property type="entry name" value="Bacterial DNA polymerase III alpha subunit, thumb domain"/>
    <property type="match status" value="1"/>
</dbReference>
<evidence type="ECO:0000256" key="2">
    <source>
        <dbReference type="ARBA" id="ARBA00012417"/>
    </source>
</evidence>
<dbReference type="Pfam" id="PF17657">
    <property type="entry name" value="DNA_pol3_finger"/>
    <property type="match status" value="1"/>
</dbReference>
<dbReference type="GO" id="GO:0003676">
    <property type="term" value="F:nucleic acid binding"/>
    <property type="evidence" value="ECO:0007669"/>
    <property type="project" value="InterPro"/>
</dbReference>
<dbReference type="InterPro" id="IPR004013">
    <property type="entry name" value="PHP_dom"/>
</dbReference>
<evidence type="ECO:0000313" key="11">
    <source>
        <dbReference type="Proteomes" id="UP000440224"/>
    </source>
</evidence>
<dbReference type="CDD" id="cd04485">
    <property type="entry name" value="DnaE_OBF"/>
    <property type="match status" value="1"/>
</dbReference>
<name>A0A6N7PIF1_9BACT</name>
<evidence type="ECO:0000256" key="8">
    <source>
        <dbReference type="ARBA" id="ARBA00049244"/>
    </source>
</evidence>
<dbReference type="NCBIfam" id="NF004226">
    <property type="entry name" value="PRK05673.1"/>
    <property type="match status" value="1"/>
</dbReference>
<evidence type="ECO:0000256" key="6">
    <source>
        <dbReference type="ARBA" id="ARBA00022705"/>
    </source>
</evidence>
<dbReference type="InterPro" id="IPR048472">
    <property type="entry name" value="DNA_pol_IIIA_C"/>
</dbReference>
<dbReference type="Pfam" id="PF02811">
    <property type="entry name" value="PHP"/>
    <property type="match status" value="1"/>
</dbReference>
<organism evidence="10 11">
    <name type="scientific">Polyangium spumosum</name>
    <dbReference type="NCBI Taxonomy" id="889282"/>
    <lineage>
        <taxon>Bacteria</taxon>
        <taxon>Pseudomonadati</taxon>
        <taxon>Myxococcota</taxon>
        <taxon>Polyangia</taxon>
        <taxon>Polyangiales</taxon>
        <taxon>Polyangiaceae</taxon>
        <taxon>Polyangium</taxon>
    </lineage>
</organism>
<dbReference type="Pfam" id="PF07733">
    <property type="entry name" value="DNA_pol3_alpha"/>
    <property type="match status" value="1"/>
</dbReference>